<dbReference type="Proteomes" id="UP001469553">
    <property type="component" value="Unassembled WGS sequence"/>
</dbReference>
<protein>
    <submittedName>
        <fullName evidence="1">Uncharacterized protein</fullName>
    </submittedName>
</protein>
<accession>A0ABV0YB34</accession>
<keyword evidence="2" id="KW-1185">Reference proteome</keyword>
<organism evidence="1 2">
    <name type="scientific">Ameca splendens</name>
    <dbReference type="NCBI Taxonomy" id="208324"/>
    <lineage>
        <taxon>Eukaryota</taxon>
        <taxon>Metazoa</taxon>
        <taxon>Chordata</taxon>
        <taxon>Craniata</taxon>
        <taxon>Vertebrata</taxon>
        <taxon>Euteleostomi</taxon>
        <taxon>Actinopterygii</taxon>
        <taxon>Neopterygii</taxon>
        <taxon>Teleostei</taxon>
        <taxon>Neoteleostei</taxon>
        <taxon>Acanthomorphata</taxon>
        <taxon>Ovalentaria</taxon>
        <taxon>Atherinomorphae</taxon>
        <taxon>Cyprinodontiformes</taxon>
        <taxon>Goodeidae</taxon>
        <taxon>Ameca</taxon>
    </lineage>
</organism>
<name>A0ABV0YB34_9TELE</name>
<evidence type="ECO:0000313" key="2">
    <source>
        <dbReference type="Proteomes" id="UP001469553"/>
    </source>
</evidence>
<reference evidence="1 2" key="1">
    <citation type="submission" date="2021-06" db="EMBL/GenBank/DDBJ databases">
        <authorList>
            <person name="Palmer J.M."/>
        </authorList>
    </citation>
    <scope>NUCLEOTIDE SEQUENCE [LARGE SCALE GENOMIC DNA]</scope>
    <source>
        <strain evidence="1 2">AS_MEX2019</strain>
        <tissue evidence="1">Muscle</tissue>
    </source>
</reference>
<proteinExistence type="predicted"/>
<evidence type="ECO:0000313" key="1">
    <source>
        <dbReference type="EMBL" id="MEQ2290962.1"/>
    </source>
</evidence>
<comment type="caution">
    <text evidence="1">The sequence shown here is derived from an EMBL/GenBank/DDBJ whole genome shotgun (WGS) entry which is preliminary data.</text>
</comment>
<sequence length="89" mass="9548">MPRAGDDLEALPIHLCFCRANLHPQKTARSGSTLVSSVGNIYLSQQTGNKPGLCSQTEPTAGRVLNACSVLFCEEDLRRTGSVCLFASH</sequence>
<gene>
    <name evidence="1" type="ORF">AMECASPLE_008479</name>
</gene>
<dbReference type="EMBL" id="JAHRIP010028666">
    <property type="protein sequence ID" value="MEQ2290962.1"/>
    <property type="molecule type" value="Genomic_DNA"/>
</dbReference>